<organism evidence="3 4">
    <name type="scientific">Rhodovulum marinum</name>
    <dbReference type="NCBI Taxonomy" id="320662"/>
    <lineage>
        <taxon>Bacteria</taxon>
        <taxon>Pseudomonadati</taxon>
        <taxon>Pseudomonadota</taxon>
        <taxon>Alphaproteobacteria</taxon>
        <taxon>Rhodobacterales</taxon>
        <taxon>Paracoccaceae</taxon>
        <taxon>Rhodovulum</taxon>
    </lineage>
</organism>
<dbReference type="InterPro" id="IPR036071">
    <property type="entry name" value="AMMECR1_dom_sf"/>
</dbReference>
<dbReference type="EMBL" id="SLXP01000001">
    <property type="protein sequence ID" value="TCP44314.1"/>
    <property type="molecule type" value="Genomic_DNA"/>
</dbReference>
<dbReference type="InterPro" id="IPR002737">
    <property type="entry name" value="MEMO1_fam"/>
</dbReference>
<dbReference type="Gene3D" id="3.30.1490.150">
    <property type="entry name" value="Hypothetical protein ph0010, domain 2"/>
    <property type="match status" value="1"/>
</dbReference>
<dbReference type="CDD" id="cd07361">
    <property type="entry name" value="MEMO_like"/>
    <property type="match status" value="1"/>
</dbReference>
<dbReference type="PROSITE" id="PS51112">
    <property type="entry name" value="AMMECR1"/>
    <property type="match status" value="1"/>
</dbReference>
<keyword evidence="4" id="KW-1185">Reference proteome</keyword>
<dbReference type="SUPFAM" id="SSF143447">
    <property type="entry name" value="AMMECR1-like"/>
    <property type="match status" value="1"/>
</dbReference>
<gene>
    <name evidence="3" type="ORF">EV662_101406</name>
</gene>
<protein>
    <recommendedName>
        <fullName evidence="2">AMMECR1 domain-containing protein</fullName>
    </recommendedName>
</protein>
<dbReference type="Proteomes" id="UP000294835">
    <property type="component" value="Unassembled WGS sequence"/>
</dbReference>
<proteinExistence type="inferred from homology"/>
<dbReference type="InterPro" id="IPR023473">
    <property type="entry name" value="AMMECR1"/>
</dbReference>
<dbReference type="RefSeq" id="WP_132460447.1">
    <property type="nucleotide sequence ID" value="NZ_SLXP01000001.1"/>
</dbReference>
<evidence type="ECO:0000313" key="3">
    <source>
        <dbReference type="EMBL" id="TCP44314.1"/>
    </source>
</evidence>
<sequence length="453" mass="47745">MAEALRPLRFAGTFFPAGAKALRGEVARHLSGAEGATAGAMPRAIVAAHAGYRYSGRFAGLSHGVAPARPGRIAILSPSRRLAFRGIAFPTQAGFATPLGDLPIDRAACETLAQAGLARALDAAHDDEHGIETQLPFLAHLWPGVPVVPLVIGDASAAEVAAVIDALDDCDTFFVLSSDLSHFLDDRAARKRDAETAAMIERAETGRLDGAHACGARAIAGWLISRAGRASKPLRLAMGNSGAASGDMARVVGYGAWAFFPLNAPMLGEGARATLLRTARQAIEIRLRTGKDPAIAADTFAPQLATEAASFVTLTQDGRLRGCVGSLAPQRPLFSDVAANAQKAALSDPRFPPLPREDLAGARLKIAVLSRPAPLDFADEADALARITPGQDGLILTSGRNRGTFLPQVWEQLPDPAQFLRALKRKAGLPEDHWSPGLTLDRFRAESFAEDCA</sequence>
<comment type="similarity">
    <text evidence="1">Belongs to the MEMO1 family.</text>
</comment>
<feature type="domain" description="AMMECR1" evidence="2">
    <location>
        <begin position="270"/>
        <end position="453"/>
    </location>
</feature>
<dbReference type="NCBIfam" id="TIGR04335">
    <property type="entry name" value="AmmeMemoSam_A"/>
    <property type="match status" value="1"/>
</dbReference>
<dbReference type="Gene3D" id="3.40.830.10">
    <property type="entry name" value="LigB-like"/>
    <property type="match status" value="1"/>
</dbReference>
<accession>A0A4R2Q8C3</accession>
<dbReference type="Pfam" id="PF01871">
    <property type="entry name" value="AMMECR1"/>
    <property type="match status" value="1"/>
</dbReference>
<reference evidence="3 4" key="1">
    <citation type="submission" date="2019-03" db="EMBL/GenBank/DDBJ databases">
        <title>Genomic Encyclopedia of Type Strains, Phase IV (KMG-IV): sequencing the most valuable type-strain genomes for metagenomic binning, comparative biology and taxonomic classification.</title>
        <authorList>
            <person name="Goeker M."/>
        </authorList>
    </citation>
    <scope>NUCLEOTIDE SEQUENCE [LARGE SCALE GENOMIC DNA]</scope>
    <source>
        <strain evidence="3 4">DSM 18063</strain>
    </source>
</reference>
<name>A0A4R2Q8C3_9RHOB</name>
<dbReference type="OrthoDB" id="9782820at2"/>
<dbReference type="Pfam" id="PF01875">
    <property type="entry name" value="Memo"/>
    <property type="match status" value="1"/>
</dbReference>
<dbReference type="NCBIfam" id="TIGR04336">
    <property type="entry name" value="AmmeMemoSam_B"/>
    <property type="match status" value="1"/>
</dbReference>
<dbReference type="Gene3D" id="3.30.700.20">
    <property type="entry name" value="Hypothetical protein ph0010, domain 1"/>
    <property type="match status" value="1"/>
</dbReference>
<dbReference type="SUPFAM" id="SSF53213">
    <property type="entry name" value="LigB-like"/>
    <property type="match status" value="1"/>
</dbReference>
<dbReference type="InterPro" id="IPR027623">
    <property type="entry name" value="AmmeMemoSam_A"/>
</dbReference>
<dbReference type="PANTHER" id="PTHR11060">
    <property type="entry name" value="PROTEIN MEMO1"/>
    <property type="match status" value="1"/>
</dbReference>
<dbReference type="NCBIfam" id="TIGR00296">
    <property type="entry name" value="TIGR00296 family protein"/>
    <property type="match status" value="1"/>
</dbReference>
<evidence type="ECO:0000259" key="2">
    <source>
        <dbReference type="PROSITE" id="PS51112"/>
    </source>
</evidence>
<dbReference type="InterPro" id="IPR027485">
    <property type="entry name" value="AMMECR1_N"/>
</dbReference>
<evidence type="ECO:0000313" key="4">
    <source>
        <dbReference type="Proteomes" id="UP000294835"/>
    </source>
</evidence>
<dbReference type="InterPro" id="IPR002733">
    <property type="entry name" value="AMMECR1_domain"/>
</dbReference>
<comment type="caution">
    <text evidence="3">The sequence shown here is derived from an EMBL/GenBank/DDBJ whole genome shotgun (WGS) entry which is preliminary data.</text>
</comment>
<dbReference type="PANTHER" id="PTHR11060:SF0">
    <property type="entry name" value="PROTEIN MEMO1"/>
    <property type="match status" value="1"/>
</dbReference>
<dbReference type="AlphaFoldDB" id="A0A4R2Q8C3"/>
<evidence type="ECO:0000256" key="1">
    <source>
        <dbReference type="ARBA" id="ARBA00006315"/>
    </source>
</evidence>